<evidence type="ECO:0000256" key="1">
    <source>
        <dbReference type="SAM" id="MobiDB-lite"/>
    </source>
</evidence>
<dbReference type="EMBL" id="JARJCN010000064">
    <property type="protein sequence ID" value="KAJ7078711.1"/>
    <property type="molecule type" value="Genomic_DNA"/>
</dbReference>
<feature type="region of interest" description="Disordered" evidence="1">
    <location>
        <begin position="142"/>
        <end position="169"/>
    </location>
</feature>
<organism evidence="2 3">
    <name type="scientific">Mycena belliarum</name>
    <dbReference type="NCBI Taxonomy" id="1033014"/>
    <lineage>
        <taxon>Eukaryota</taxon>
        <taxon>Fungi</taxon>
        <taxon>Dikarya</taxon>
        <taxon>Basidiomycota</taxon>
        <taxon>Agaricomycotina</taxon>
        <taxon>Agaricomycetes</taxon>
        <taxon>Agaricomycetidae</taxon>
        <taxon>Agaricales</taxon>
        <taxon>Marasmiineae</taxon>
        <taxon>Mycenaceae</taxon>
        <taxon>Mycena</taxon>
    </lineage>
</organism>
<dbReference type="Proteomes" id="UP001222325">
    <property type="component" value="Unassembled WGS sequence"/>
</dbReference>
<proteinExistence type="predicted"/>
<protein>
    <submittedName>
        <fullName evidence="2">Uncharacterized protein</fullName>
    </submittedName>
</protein>
<name>A0AAD6XH56_9AGAR</name>
<gene>
    <name evidence="2" type="ORF">B0H15DRAFT_1025775</name>
</gene>
<comment type="caution">
    <text evidence="2">The sequence shown here is derived from an EMBL/GenBank/DDBJ whole genome shotgun (WGS) entry which is preliminary data.</text>
</comment>
<dbReference type="AlphaFoldDB" id="A0AAD6XH56"/>
<accession>A0AAD6XH56</accession>
<sequence>MIISPPVRTPMRLPLQHAGRLSLHLRAMAGLPGDLPTPSSPLQRLRPPSFVGLRLVSSARDLRHSSSSTFSLSSIDTSSRLPVWSYPSSQYSRRGSEWGPDSIIYQPSLLRARAYKRLNARDVQASYVPLLRSSRLKLKCERRLPPNDPDAHAARLRVPNPPPTPSRSRALRPTLTAQAYFKFCPRLSSGHFNWTTPVRAWLRLSSTYKIPNTPTYLLQPQIAPKHVLIRAAVNPAATTGLKSASPITAGRNPLPTVRLDRFTPTVVGTSTAAHPTTRMRFLSVLALPTNLGPPEHLSPPSGTRTCFAEPIIVAR</sequence>
<keyword evidence="3" id="KW-1185">Reference proteome</keyword>
<evidence type="ECO:0000313" key="2">
    <source>
        <dbReference type="EMBL" id="KAJ7078711.1"/>
    </source>
</evidence>
<evidence type="ECO:0000313" key="3">
    <source>
        <dbReference type="Proteomes" id="UP001222325"/>
    </source>
</evidence>
<reference evidence="2" key="1">
    <citation type="submission" date="2023-03" db="EMBL/GenBank/DDBJ databases">
        <title>Massive genome expansion in bonnet fungi (Mycena s.s.) driven by repeated elements and novel gene families across ecological guilds.</title>
        <authorList>
            <consortium name="Lawrence Berkeley National Laboratory"/>
            <person name="Harder C.B."/>
            <person name="Miyauchi S."/>
            <person name="Viragh M."/>
            <person name="Kuo A."/>
            <person name="Thoen E."/>
            <person name="Andreopoulos B."/>
            <person name="Lu D."/>
            <person name="Skrede I."/>
            <person name="Drula E."/>
            <person name="Henrissat B."/>
            <person name="Morin E."/>
            <person name="Kohler A."/>
            <person name="Barry K."/>
            <person name="LaButti K."/>
            <person name="Morin E."/>
            <person name="Salamov A."/>
            <person name="Lipzen A."/>
            <person name="Mereny Z."/>
            <person name="Hegedus B."/>
            <person name="Baldrian P."/>
            <person name="Stursova M."/>
            <person name="Weitz H."/>
            <person name="Taylor A."/>
            <person name="Grigoriev I.V."/>
            <person name="Nagy L.G."/>
            <person name="Martin F."/>
            <person name="Kauserud H."/>
        </authorList>
    </citation>
    <scope>NUCLEOTIDE SEQUENCE</scope>
    <source>
        <strain evidence="2">CBHHK173m</strain>
    </source>
</reference>
<feature type="compositionally biased region" description="Basic and acidic residues" evidence="1">
    <location>
        <begin position="142"/>
        <end position="153"/>
    </location>
</feature>